<gene>
    <name evidence="2" type="ORF">IAA28_05420</name>
</gene>
<reference evidence="2" key="1">
    <citation type="journal article" date="2021" name="PeerJ">
        <title>Extensive microbial diversity within the chicken gut microbiome revealed by metagenomics and culture.</title>
        <authorList>
            <person name="Gilroy R."/>
            <person name="Ravi A."/>
            <person name="Getino M."/>
            <person name="Pursley I."/>
            <person name="Horton D.L."/>
            <person name="Alikhan N.F."/>
            <person name="Baker D."/>
            <person name="Gharbi K."/>
            <person name="Hall N."/>
            <person name="Watson M."/>
            <person name="Adriaenssens E.M."/>
            <person name="Foster-Nyarko E."/>
            <person name="Jarju S."/>
            <person name="Secka A."/>
            <person name="Antonio M."/>
            <person name="Oren A."/>
            <person name="Chaudhuri R.R."/>
            <person name="La Ragione R."/>
            <person name="Hildebrand F."/>
            <person name="Pallen M.J."/>
        </authorList>
    </citation>
    <scope>NUCLEOTIDE SEQUENCE</scope>
    <source>
        <strain evidence="2">ChiGjej4B4-12881</strain>
    </source>
</reference>
<dbReference type="GO" id="GO:0016491">
    <property type="term" value="F:oxidoreductase activity"/>
    <property type="evidence" value="ECO:0007669"/>
    <property type="project" value="InterPro"/>
</dbReference>
<dbReference type="EMBL" id="DXEU01000097">
    <property type="protein sequence ID" value="HIX52225.1"/>
    <property type="molecule type" value="Genomic_DNA"/>
</dbReference>
<protein>
    <submittedName>
        <fullName evidence="2">Nitroreductase family protein</fullName>
    </submittedName>
</protein>
<dbReference type="InterPro" id="IPR050627">
    <property type="entry name" value="Nitroreductase/BluB"/>
</dbReference>
<evidence type="ECO:0000313" key="2">
    <source>
        <dbReference type="EMBL" id="HIX52225.1"/>
    </source>
</evidence>
<accession>A0A9D2AW85</accession>
<dbReference type="AlphaFoldDB" id="A0A9D2AW85"/>
<dbReference type="Gene3D" id="3.40.109.10">
    <property type="entry name" value="NADH Oxidase"/>
    <property type="match status" value="1"/>
</dbReference>
<dbReference type="PANTHER" id="PTHR23026:SF117">
    <property type="entry name" value="NITROREDUCTASE"/>
    <property type="match status" value="1"/>
</dbReference>
<feature type="domain" description="Nitroreductase" evidence="1">
    <location>
        <begin position="66"/>
        <end position="151"/>
    </location>
</feature>
<evidence type="ECO:0000313" key="3">
    <source>
        <dbReference type="Proteomes" id="UP000886780"/>
    </source>
</evidence>
<dbReference type="InterPro" id="IPR029479">
    <property type="entry name" value="Nitroreductase"/>
</dbReference>
<sequence>MEKTMVELLMERRSIRRYTGERVPEESLKQILQAGLLTPSGHNAKPWEFVVVRDRETLNKLSQCREGSAEMLKGADCAVVVLGDEEKTDVWTEDCSAAMMNMHLTASSLGVGSCWIQGRLRTVNGESTEQVVRNILGFPEKYRLEAILSLGMPAVHPEARRLEDLPEERIHWEKF</sequence>
<dbReference type="SUPFAM" id="SSF55469">
    <property type="entry name" value="FMN-dependent nitroreductase-like"/>
    <property type="match status" value="1"/>
</dbReference>
<proteinExistence type="predicted"/>
<dbReference type="Pfam" id="PF00881">
    <property type="entry name" value="Nitroreductase"/>
    <property type="match status" value="2"/>
</dbReference>
<evidence type="ECO:0000259" key="1">
    <source>
        <dbReference type="Pfam" id="PF00881"/>
    </source>
</evidence>
<dbReference type="PANTHER" id="PTHR23026">
    <property type="entry name" value="NADPH NITROREDUCTASE"/>
    <property type="match status" value="1"/>
</dbReference>
<dbReference type="CDD" id="cd02151">
    <property type="entry name" value="nitroreductase"/>
    <property type="match status" value="1"/>
</dbReference>
<dbReference type="InterPro" id="IPR000415">
    <property type="entry name" value="Nitroreductase-like"/>
</dbReference>
<organism evidence="2 3">
    <name type="scientific">Candidatus Lachnoclostridium stercoripullorum</name>
    <dbReference type="NCBI Taxonomy" id="2838635"/>
    <lineage>
        <taxon>Bacteria</taxon>
        <taxon>Bacillati</taxon>
        <taxon>Bacillota</taxon>
        <taxon>Clostridia</taxon>
        <taxon>Lachnospirales</taxon>
        <taxon>Lachnospiraceae</taxon>
    </lineage>
</organism>
<dbReference type="Proteomes" id="UP000886780">
    <property type="component" value="Unassembled WGS sequence"/>
</dbReference>
<name>A0A9D2AW85_9FIRM</name>
<reference evidence="2" key="2">
    <citation type="submission" date="2021-04" db="EMBL/GenBank/DDBJ databases">
        <authorList>
            <person name="Gilroy R."/>
        </authorList>
    </citation>
    <scope>NUCLEOTIDE SEQUENCE</scope>
    <source>
        <strain evidence="2">ChiGjej4B4-12881</strain>
    </source>
</reference>
<comment type="caution">
    <text evidence="2">The sequence shown here is derived from an EMBL/GenBank/DDBJ whole genome shotgun (WGS) entry which is preliminary data.</text>
</comment>
<feature type="domain" description="Nitroreductase" evidence="1">
    <location>
        <begin position="10"/>
        <end position="62"/>
    </location>
</feature>